<dbReference type="InterPro" id="IPR051452">
    <property type="entry name" value="Diverse_Oxidoreductases"/>
</dbReference>
<dbReference type="InterPro" id="IPR002888">
    <property type="entry name" value="2Fe-2S-bd"/>
</dbReference>
<reference evidence="6" key="1">
    <citation type="journal article" date="2011" name="Environ. Microbiol.">
        <title>Time-series analyses of Monterey Bay coastal microbial picoplankton using a 'genome proxy' microarray.</title>
        <authorList>
            <person name="Rich V.I."/>
            <person name="Pham V.D."/>
            <person name="Eppley J."/>
            <person name="Shi Y."/>
            <person name="DeLong E.F."/>
        </authorList>
    </citation>
    <scope>NUCLEOTIDE SEQUENCE</scope>
</reference>
<dbReference type="SUPFAM" id="SSF54292">
    <property type="entry name" value="2Fe-2S ferredoxin-like"/>
    <property type="match status" value="1"/>
</dbReference>
<keyword evidence="2" id="KW-0479">Metal-binding</keyword>
<proteinExistence type="predicted"/>
<accession>E0XSJ1</accession>
<dbReference type="CDD" id="cd00207">
    <property type="entry name" value="fer2"/>
    <property type="match status" value="1"/>
</dbReference>
<evidence type="ECO:0000256" key="1">
    <source>
        <dbReference type="ARBA" id="ARBA00022714"/>
    </source>
</evidence>
<evidence type="ECO:0000259" key="5">
    <source>
        <dbReference type="PROSITE" id="PS51085"/>
    </source>
</evidence>
<keyword evidence="1" id="KW-0001">2Fe-2S</keyword>
<dbReference type="Gene3D" id="1.10.150.120">
    <property type="entry name" value="[2Fe-2S]-binding domain"/>
    <property type="match status" value="1"/>
</dbReference>
<evidence type="ECO:0000256" key="4">
    <source>
        <dbReference type="ARBA" id="ARBA00023014"/>
    </source>
</evidence>
<keyword evidence="4" id="KW-0411">Iron-sulfur</keyword>
<dbReference type="Gene3D" id="3.10.20.30">
    <property type="match status" value="1"/>
</dbReference>
<dbReference type="PANTHER" id="PTHR44379:SF2">
    <property type="entry name" value="BLR6218 PROTEIN"/>
    <property type="match status" value="1"/>
</dbReference>
<evidence type="ECO:0000256" key="3">
    <source>
        <dbReference type="ARBA" id="ARBA00023004"/>
    </source>
</evidence>
<name>E0XSJ1_9DELT</name>
<dbReference type="InterPro" id="IPR036010">
    <property type="entry name" value="2Fe-2S_ferredoxin-like_sf"/>
</dbReference>
<dbReference type="Pfam" id="PF00111">
    <property type="entry name" value="Fer2"/>
    <property type="match status" value="1"/>
</dbReference>
<dbReference type="PANTHER" id="PTHR44379">
    <property type="entry name" value="OXIDOREDUCTASE WITH IRON-SULFUR SUBUNIT"/>
    <property type="match status" value="1"/>
</dbReference>
<dbReference type="InterPro" id="IPR012675">
    <property type="entry name" value="Beta-grasp_dom_sf"/>
</dbReference>
<protein>
    <submittedName>
        <fullName evidence="6">Aerobic-type carbon monoxide dehydrogenase, small subunit coxs/cuts homologs</fullName>
    </submittedName>
</protein>
<dbReference type="InterPro" id="IPR001041">
    <property type="entry name" value="2Fe-2S_ferredoxin-type"/>
</dbReference>
<dbReference type="GO" id="GO:0046872">
    <property type="term" value="F:metal ion binding"/>
    <property type="evidence" value="ECO:0007669"/>
    <property type="project" value="UniProtKB-KW"/>
</dbReference>
<evidence type="ECO:0000256" key="2">
    <source>
        <dbReference type="ARBA" id="ARBA00022723"/>
    </source>
</evidence>
<sequence>MIEVSINSITHRVDVEPDTPLLWVIRDTLNLTGTKYGCGIQQCGACTVLIKGRPIRSCGVTTEEVAGKEITTIEGLSEDNSHPVQKAWIAEQVPQCGYCQSGQILTAVSLLNRNQNPSDQLINRTMNGLCRCGTYPRIRKAIHKAGEIMEKQDA</sequence>
<keyword evidence="3" id="KW-0408">Iron</keyword>
<dbReference type="InterPro" id="IPR036884">
    <property type="entry name" value="2Fe-2S-bd_dom_sf"/>
</dbReference>
<feature type="domain" description="2Fe-2S ferredoxin-type" evidence="5">
    <location>
        <begin position="1"/>
        <end position="76"/>
    </location>
</feature>
<dbReference type="PROSITE" id="PS51085">
    <property type="entry name" value="2FE2S_FER_2"/>
    <property type="match status" value="1"/>
</dbReference>
<evidence type="ECO:0000313" key="6">
    <source>
        <dbReference type="EMBL" id="ADI17382.1"/>
    </source>
</evidence>
<dbReference type="SUPFAM" id="SSF47741">
    <property type="entry name" value="CO dehydrogenase ISP C-domain like"/>
    <property type="match status" value="1"/>
</dbReference>
<dbReference type="AlphaFoldDB" id="E0XSJ1"/>
<organism evidence="6">
    <name type="scientific">uncultured delta proteobacterium HF0070_30B07</name>
    <dbReference type="NCBI Taxonomy" id="710826"/>
    <lineage>
        <taxon>Bacteria</taxon>
        <taxon>Deltaproteobacteria</taxon>
        <taxon>environmental samples</taxon>
    </lineage>
</organism>
<dbReference type="GO" id="GO:0051537">
    <property type="term" value="F:2 iron, 2 sulfur cluster binding"/>
    <property type="evidence" value="ECO:0007669"/>
    <property type="project" value="UniProtKB-KW"/>
</dbReference>
<dbReference type="EMBL" id="GU474862">
    <property type="protein sequence ID" value="ADI17382.1"/>
    <property type="molecule type" value="Genomic_DNA"/>
</dbReference>
<dbReference type="Pfam" id="PF01799">
    <property type="entry name" value="Fer2_2"/>
    <property type="match status" value="1"/>
</dbReference>
<dbReference type="GO" id="GO:0016491">
    <property type="term" value="F:oxidoreductase activity"/>
    <property type="evidence" value="ECO:0007669"/>
    <property type="project" value="InterPro"/>
</dbReference>